<comment type="caution">
    <text evidence="1">The sequence shown here is derived from an EMBL/GenBank/DDBJ whole genome shotgun (WGS) entry which is preliminary data.</text>
</comment>
<proteinExistence type="predicted"/>
<evidence type="ECO:0000313" key="2">
    <source>
        <dbReference type="Proteomes" id="UP000323708"/>
    </source>
</evidence>
<dbReference type="EMBL" id="VTUX01000007">
    <property type="protein sequence ID" value="KAA1189579.1"/>
    <property type="molecule type" value="Genomic_DNA"/>
</dbReference>
<protein>
    <submittedName>
        <fullName evidence="1">DUF3604 domain-containing protein</fullName>
    </submittedName>
</protein>
<dbReference type="Proteomes" id="UP000323708">
    <property type="component" value="Unassembled WGS sequence"/>
</dbReference>
<dbReference type="AlphaFoldDB" id="A0A5B0WUN2"/>
<name>A0A5B0WUN2_9GAMM</name>
<dbReference type="InterPro" id="IPR022028">
    <property type="entry name" value="DUF3604"/>
</dbReference>
<reference evidence="1 2" key="1">
    <citation type="submission" date="2019-09" db="EMBL/GenBank/DDBJ databases">
        <authorList>
            <person name="Chen X.-Y."/>
        </authorList>
    </citation>
    <scope>NUCLEOTIDE SEQUENCE [LARGE SCALE GENOMIC DNA]</scope>
    <source>
        <strain evidence="1 2">NY5</strain>
    </source>
</reference>
<dbReference type="Pfam" id="PF12228">
    <property type="entry name" value="DUF3604"/>
    <property type="match status" value="1"/>
</dbReference>
<sequence length="679" mass="74713">MGRTLIRTKDPVFYQTADFQLRWATLKARYPSRSRGHNKVNKRPLLTLITTFLLASAPVHAQAPAPGKASLDEAWPAQTRFSPYAGRNFPGQVYWGDTHLHTSMSFDAGAFGARLDPHDAYRFARGEEVTSSGGLKARLSRPLDFLVVADHSDNMGFFPTLLGGEPSYLANATGKRWYDMVQAGGETAVNAALEIIASFSDGSFPPELASLPGSPVYSSAWKLAIDAAEQANDPGQFTAFIGYEWTSNTNGANLHRVVIYRDGGDVASKSLPYTTLKPAGSDNPTDLWKELQSVHDRTGANLLAIAHNGNLSNGIMFPLVDSFTGRKINKTYAQTRMKWEPLYEITQIKGDGEAHPFLSPNDEFADYETWDMGNLTLTEVKTEDMLQYEYGRSGLKLGLQLEDKLGVNPYQVGFIGSTDSHTALATAAEENFFGKHSGTEPGPERMTHPVGCFGDMCIFGWQQAASGLAAVWSTENTRGALFDAMKRRETYATTGSRIVVRFFGGWEFDADDARSRTPGEAGYSKGVPMGSLLGKARGDAPNFLVAARKDPFSGNLDRIQIVKGWLDRKGKPQEQVYDVVWAGERQPGNDGKLPPVGNTVDVANATWTNTIGAPELITVWQDPDFDPEQRAFYYARVLEIPTPRWTAYEAKRFTGAEVPEGTPMVQQERAYTSAIWYSP</sequence>
<keyword evidence="2" id="KW-1185">Reference proteome</keyword>
<organism evidence="1 2">
    <name type="scientific">Pseudohalioglobus sediminis</name>
    <dbReference type="NCBI Taxonomy" id="2606449"/>
    <lineage>
        <taxon>Bacteria</taxon>
        <taxon>Pseudomonadati</taxon>
        <taxon>Pseudomonadota</taxon>
        <taxon>Gammaproteobacteria</taxon>
        <taxon>Cellvibrionales</taxon>
        <taxon>Halieaceae</taxon>
        <taxon>Pseudohalioglobus</taxon>
    </lineage>
</organism>
<dbReference type="Gene3D" id="3.20.20.140">
    <property type="entry name" value="Metal-dependent hydrolases"/>
    <property type="match status" value="1"/>
</dbReference>
<gene>
    <name evidence="1" type="ORF">F0M18_14580</name>
</gene>
<evidence type="ECO:0000313" key="1">
    <source>
        <dbReference type="EMBL" id="KAA1189579.1"/>
    </source>
</evidence>
<accession>A0A5B0WUN2</accession>